<gene>
    <name evidence="2" type="ORF">PRUPE_8G071700</name>
</gene>
<evidence type="ECO:0000313" key="3">
    <source>
        <dbReference type="Proteomes" id="UP000006882"/>
    </source>
</evidence>
<evidence type="ECO:0000256" key="1">
    <source>
        <dbReference type="SAM" id="MobiDB-lite"/>
    </source>
</evidence>
<organism evidence="2 3">
    <name type="scientific">Prunus persica</name>
    <name type="common">Peach</name>
    <name type="synonym">Amygdalus persica</name>
    <dbReference type="NCBI Taxonomy" id="3760"/>
    <lineage>
        <taxon>Eukaryota</taxon>
        <taxon>Viridiplantae</taxon>
        <taxon>Streptophyta</taxon>
        <taxon>Embryophyta</taxon>
        <taxon>Tracheophyta</taxon>
        <taxon>Spermatophyta</taxon>
        <taxon>Magnoliopsida</taxon>
        <taxon>eudicotyledons</taxon>
        <taxon>Gunneridae</taxon>
        <taxon>Pentapetalae</taxon>
        <taxon>rosids</taxon>
        <taxon>fabids</taxon>
        <taxon>Rosales</taxon>
        <taxon>Rosaceae</taxon>
        <taxon>Amygdaloideae</taxon>
        <taxon>Amygdaleae</taxon>
        <taxon>Prunus</taxon>
    </lineage>
</organism>
<proteinExistence type="predicted"/>
<dbReference type="EMBL" id="CM007658">
    <property type="protein sequence ID" value="ONH90729.1"/>
    <property type="molecule type" value="Genomic_DNA"/>
</dbReference>
<name>A0A251MWR7_PRUPE</name>
<dbReference type="Gramene" id="ONH90729">
    <property type="protein sequence ID" value="ONH90729"/>
    <property type="gene ID" value="PRUPE_8G071700"/>
</dbReference>
<evidence type="ECO:0008006" key="4">
    <source>
        <dbReference type="Google" id="ProtNLM"/>
    </source>
</evidence>
<keyword evidence="3" id="KW-1185">Reference proteome</keyword>
<protein>
    <recommendedName>
        <fullName evidence="4">Retrotransposon Copia-like N-terminal domain-containing protein</fullName>
    </recommendedName>
</protein>
<accession>A0A251MWR7</accession>
<feature type="compositionally biased region" description="Basic residues" evidence="1">
    <location>
        <begin position="211"/>
        <end position="223"/>
    </location>
</feature>
<dbReference type="PANTHER" id="PTHR37610">
    <property type="entry name" value="CCHC-TYPE DOMAIN-CONTAINING PROTEIN"/>
    <property type="match status" value="1"/>
</dbReference>
<reference evidence="2 3" key="1">
    <citation type="journal article" date="2013" name="Nat. Genet.">
        <title>The high-quality draft genome of peach (Prunus persica) identifies unique patterns of genetic diversity, domestication and genome evolution.</title>
        <authorList>
            <consortium name="International Peach Genome Initiative"/>
            <person name="Verde I."/>
            <person name="Abbott A.G."/>
            <person name="Scalabrin S."/>
            <person name="Jung S."/>
            <person name="Shu S."/>
            <person name="Marroni F."/>
            <person name="Zhebentyayeva T."/>
            <person name="Dettori M.T."/>
            <person name="Grimwood J."/>
            <person name="Cattonaro F."/>
            <person name="Zuccolo A."/>
            <person name="Rossini L."/>
            <person name="Jenkins J."/>
            <person name="Vendramin E."/>
            <person name="Meisel L.A."/>
            <person name="Decroocq V."/>
            <person name="Sosinski B."/>
            <person name="Prochnik S."/>
            <person name="Mitros T."/>
            <person name="Policriti A."/>
            <person name="Cipriani G."/>
            <person name="Dondini L."/>
            <person name="Ficklin S."/>
            <person name="Goodstein D.M."/>
            <person name="Xuan P."/>
            <person name="Del Fabbro C."/>
            <person name="Aramini V."/>
            <person name="Copetti D."/>
            <person name="Gonzalez S."/>
            <person name="Horner D.S."/>
            <person name="Falchi R."/>
            <person name="Lucas S."/>
            <person name="Mica E."/>
            <person name="Maldonado J."/>
            <person name="Lazzari B."/>
            <person name="Bielenberg D."/>
            <person name="Pirona R."/>
            <person name="Miculan M."/>
            <person name="Barakat A."/>
            <person name="Testolin R."/>
            <person name="Stella A."/>
            <person name="Tartarini S."/>
            <person name="Tonutti P."/>
            <person name="Arus P."/>
            <person name="Orellana A."/>
            <person name="Wells C."/>
            <person name="Main D."/>
            <person name="Vizzotto G."/>
            <person name="Silva H."/>
            <person name="Salamini F."/>
            <person name="Schmutz J."/>
            <person name="Morgante M."/>
            <person name="Rokhsar D.S."/>
        </authorList>
    </citation>
    <scope>NUCLEOTIDE SEQUENCE [LARGE SCALE GENOMIC DNA]</scope>
    <source>
        <strain evidence="3">cv. Nemared</strain>
    </source>
</reference>
<dbReference type="PANTHER" id="PTHR37610:SF38">
    <property type="entry name" value="RETROTRANSPOSON COPIA-LIKE N-TERMINAL DOMAIN-CONTAINING PROTEIN"/>
    <property type="match status" value="1"/>
</dbReference>
<sequence length="223" mass="24957">MSDVTVSSSSAPIVTVHTESSTNLPMGFKLNGSNYEIWAFMIELYATIQGKLGYLTGYTDAPDSQDPKFEKWKIADAVVKSWMLRTIEPNLLNMFHTLPTAKEIWDAAIWLELDKRCPFQMKCADDMKTYHVYDFLAGLDDTYDKSDKVPSIENVFFMVRREAQCQITMLGSGTKIGEPAVVFASKNIALVSRPTGSGSSAVLPHRLTSAKNKKNKKKKQTEV</sequence>
<evidence type="ECO:0000313" key="2">
    <source>
        <dbReference type="EMBL" id="ONH90729.1"/>
    </source>
</evidence>
<dbReference type="Proteomes" id="UP000006882">
    <property type="component" value="Chromosome G8"/>
</dbReference>
<dbReference type="AlphaFoldDB" id="A0A251MWR7"/>
<feature type="region of interest" description="Disordered" evidence="1">
    <location>
        <begin position="194"/>
        <end position="223"/>
    </location>
</feature>